<dbReference type="SUPFAM" id="SSF75304">
    <property type="entry name" value="Amidase signature (AS) enzymes"/>
    <property type="match status" value="1"/>
</dbReference>
<dbReference type="InterPro" id="IPR023631">
    <property type="entry name" value="Amidase_dom"/>
</dbReference>
<evidence type="ECO:0000313" key="4">
    <source>
        <dbReference type="EMBL" id="WMC84143.1"/>
    </source>
</evidence>
<dbReference type="InterPro" id="IPR036928">
    <property type="entry name" value="AS_sf"/>
</dbReference>
<dbReference type="EMBL" id="JBIENY010000454">
    <property type="protein sequence ID" value="MFG6299804.1"/>
    <property type="molecule type" value="Genomic_DNA"/>
</dbReference>
<dbReference type="GeneID" id="90940460"/>
<sequence length="464" mass="48381">MTASHLWTLRQARAALGRGAIDAVEYLARLTERKTRLAGLCAFVGDAAARPPATPPAAGPLGGMPLAVKDNIDVAGVPTTACTPALRHHTPGRDSVVWERCAEAGAVLMGKTTLHELAYGVTGAHPGELTARNPVAPDRLAGGSSSGTAAAVAAGVVPAGLGTDTGGSIRIPAALCGVVGFRPSTGRYPHQGVVRISPTRDTVGVMARSVEDVQLLDTVLSGAPPLPDPPPSAPPVLALPRAAAWTELDPEVTRVMRAACDSLRDAGWSLRELPEPVYDTGELMEAATAVPLAETPAALTAYLSHHGSPLTGEAVIEEIASPDVRALLAPILTGHVVGPDRYHAARRAARRTAASALRALRLSEASAFMSPTTITPAPPLGTGRWVECGDRRVPTFTTYIRNTAAAAVWGWPSLTLPAGYTSHGLPVGLLLDAPRHHDRQLLALGRRCARHLPPFPRPPEPEIT</sequence>
<reference evidence="4" key="1">
    <citation type="submission" date="2023-03" db="EMBL/GenBank/DDBJ databases">
        <title>Borrelidin-producing and root-colonizing Streptomyces rochei is a potent biopesticide for soil-borne oomycete-caused plant diseases.</title>
        <authorList>
            <person name="Zhou D."/>
            <person name="Wang X."/>
            <person name="Navarro-Munoz J.C."/>
            <person name="Li W."/>
            <person name="Li J."/>
            <person name="Jiu M."/>
            <person name="Deng S."/>
            <person name="Ye Y."/>
            <person name="Daly P."/>
            <person name="Wei L."/>
        </authorList>
    </citation>
    <scope>NUCLEOTIDE SEQUENCE</scope>
    <source>
        <strain evidence="4">JK1</strain>
    </source>
</reference>
<dbReference type="RefSeq" id="WP_019330590.1">
    <property type="nucleotide sequence ID" value="NZ_CP121271.1"/>
</dbReference>
<evidence type="ECO:0000313" key="3">
    <source>
        <dbReference type="EMBL" id="MFG6299804.1"/>
    </source>
</evidence>
<dbReference type="Pfam" id="PF01425">
    <property type="entry name" value="Amidase"/>
    <property type="match status" value="1"/>
</dbReference>
<dbReference type="Proteomes" id="UP001231701">
    <property type="component" value="Chromosome"/>
</dbReference>
<evidence type="ECO:0000313" key="2">
    <source>
        <dbReference type="EMBL" id="MFG6293937.1"/>
    </source>
</evidence>
<evidence type="ECO:0000259" key="1">
    <source>
        <dbReference type="Pfam" id="PF01425"/>
    </source>
</evidence>
<evidence type="ECO:0000313" key="5">
    <source>
        <dbReference type="Proteomes" id="UP001231701"/>
    </source>
</evidence>
<dbReference type="InterPro" id="IPR020556">
    <property type="entry name" value="Amidase_CS"/>
</dbReference>
<dbReference type="Gene3D" id="3.90.1300.10">
    <property type="entry name" value="Amidase signature (AS) domain"/>
    <property type="match status" value="1"/>
</dbReference>
<dbReference type="EMBL" id="CP121271">
    <property type="protein sequence ID" value="WMC84143.1"/>
    <property type="molecule type" value="Genomic_DNA"/>
</dbReference>
<dbReference type="AlphaFoldDB" id="A0AAX3ZC15"/>
<dbReference type="Proteomes" id="UP001605990">
    <property type="component" value="Unassembled WGS sequence"/>
</dbReference>
<keyword evidence="6" id="KW-1185">Reference proteome</keyword>
<dbReference type="GO" id="GO:0003824">
    <property type="term" value="F:catalytic activity"/>
    <property type="evidence" value="ECO:0007669"/>
    <property type="project" value="InterPro"/>
</dbReference>
<dbReference type="EMBL" id="JBIENY010000011">
    <property type="protein sequence ID" value="MFG6293937.1"/>
    <property type="molecule type" value="Genomic_DNA"/>
</dbReference>
<proteinExistence type="predicted"/>
<dbReference type="PANTHER" id="PTHR11895">
    <property type="entry name" value="TRANSAMIDASE"/>
    <property type="match status" value="1"/>
</dbReference>
<accession>A0AAX3ZC15</accession>
<evidence type="ECO:0000313" key="6">
    <source>
        <dbReference type="Proteomes" id="UP001605990"/>
    </source>
</evidence>
<gene>
    <name evidence="2" type="ORF">ACGU38_01000</name>
    <name evidence="3" type="ORF">ACGU38_31190</name>
    <name evidence="4" type="ORF">P7W03_00505</name>
</gene>
<dbReference type="InterPro" id="IPR000120">
    <property type="entry name" value="Amidase"/>
</dbReference>
<organism evidence="4 5">
    <name type="scientific">Streptomyces rochei</name>
    <name type="common">Streptomyces parvullus</name>
    <dbReference type="NCBI Taxonomy" id="1928"/>
    <lineage>
        <taxon>Bacteria</taxon>
        <taxon>Bacillati</taxon>
        <taxon>Actinomycetota</taxon>
        <taxon>Actinomycetes</taxon>
        <taxon>Kitasatosporales</taxon>
        <taxon>Streptomycetaceae</taxon>
        <taxon>Streptomyces</taxon>
        <taxon>Streptomyces rochei group</taxon>
    </lineage>
</organism>
<dbReference type="PROSITE" id="PS00571">
    <property type="entry name" value="AMIDASES"/>
    <property type="match status" value="1"/>
</dbReference>
<dbReference type="PANTHER" id="PTHR11895:SF151">
    <property type="entry name" value="GLUTAMYL-TRNA(GLN) AMIDOTRANSFERASE SUBUNIT A"/>
    <property type="match status" value="1"/>
</dbReference>
<feature type="domain" description="Amidase" evidence="1">
    <location>
        <begin position="40"/>
        <end position="442"/>
    </location>
</feature>
<reference evidence="2 6" key="2">
    <citation type="submission" date="2024-10" db="EMBL/GenBank/DDBJ databases">
        <title>Draft genome assembly of a novel steroid transforming actinomycete isolated from African clawed frog Xenopus laevis.</title>
        <authorList>
            <person name="Bragin E."/>
            <person name="Kollerov V."/>
            <person name="Donova M.V."/>
        </authorList>
    </citation>
    <scope>NUCLEOTIDE SEQUENCE [LARGE SCALE GENOMIC DNA]</scope>
    <source>
        <strain evidence="2 6">MTOC-St3</strain>
    </source>
</reference>
<name>A0AAX3ZC15_STRRO</name>
<protein>
    <submittedName>
        <fullName evidence="4">Amidase family protein</fullName>
    </submittedName>
</protein>